<accession>A0A0L7RJ40</accession>
<evidence type="ECO:0000256" key="1">
    <source>
        <dbReference type="SAM" id="MobiDB-lite"/>
    </source>
</evidence>
<organism evidence="3 4">
    <name type="scientific">Habropoda laboriosa</name>
    <dbReference type="NCBI Taxonomy" id="597456"/>
    <lineage>
        <taxon>Eukaryota</taxon>
        <taxon>Metazoa</taxon>
        <taxon>Ecdysozoa</taxon>
        <taxon>Arthropoda</taxon>
        <taxon>Hexapoda</taxon>
        <taxon>Insecta</taxon>
        <taxon>Pterygota</taxon>
        <taxon>Neoptera</taxon>
        <taxon>Endopterygota</taxon>
        <taxon>Hymenoptera</taxon>
        <taxon>Apocrita</taxon>
        <taxon>Aculeata</taxon>
        <taxon>Apoidea</taxon>
        <taxon>Anthophila</taxon>
        <taxon>Apidae</taxon>
        <taxon>Habropoda</taxon>
    </lineage>
</organism>
<dbReference type="OrthoDB" id="7693442at2759"/>
<keyword evidence="2" id="KW-0472">Membrane</keyword>
<name>A0A0L7RJ40_9HYME</name>
<keyword evidence="4" id="KW-1185">Reference proteome</keyword>
<feature type="compositionally biased region" description="Basic residues" evidence="1">
    <location>
        <begin position="86"/>
        <end position="97"/>
    </location>
</feature>
<feature type="region of interest" description="Disordered" evidence="1">
    <location>
        <begin position="41"/>
        <end position="102"/>
    </location>
</feature>
<keyword evidence="2" id="KW-0812">Transmembrane</keyword>
<evidence type="ECO:0000256" key="2">
    <source>
        <dbReference type="SAM" id="Phobius"/>
    </source>
</evidence>
<feature type="compositionally biased region" description="Low complexity" evidence="1">
    <location>
        <begin position="41"/>
        <end position="55"/>
    </location>
</feature>
<dbReference type="EMBL" id="KQ414581">
    <property type="protein sequence ID" value="KOC70982.1"/>
    <property type="molecule type" value="Genomic_DNA"/>
</dbReference>
<keyword evidence="2" id="KW-1133">Transmembrane helix</keyword>
<feature type="transmembrane region" description="Helical" evidence="2">
    <location>
        <begin position="6"/>
        <end position="28"/>
    </location>
</feature>
<gene>
    <name evidence="3" type="ORF">WH47_04968</name>
</gene>
<evidence type="ECO:0000313" key="3">
    <source>
        <dbReference type="EMBL" id="KOC70982.1"/>
    </source>
</evidence>
<dbReference type="AlphaFoldDB" id="A0A0L7RJ40"/>
<protein>
    <submittedName>
        <fullName evidence="3">Uncharacterized protein</fullName>
    </submittedName>
</protein>
<sequence>MLEPLIVLTVLNCFFMFSSTVTTCALWWQYRSHRCCFKKNTQSTKHNSTKSKSNSVLKKSGNSRHEHSGHSVERSKSNSIVNRDNKSRRSSNKKSRSNAKYLVQNRALSDERLSSIEMMGNWELEDRTKMSEASQTPNDAKSAVVMEYSTVQKIVQILDNDTDLAGTKLVIKDLNAKQNVDEKKELMIEPQLEPLLVPEYTLMAQGQN</sequence>
<reference evidence="3 4" key="1">
    <citation type="submission" date="2015-07" db="EMBL/GenBank/DDBJ databases">
        <title>The genome of Habropoda laboriosa.</title>
        <authorList>
            <person name="Pan H."/>
            <person name="Kapheim K."/>
        </authorList>
    </citation>
    <scope>NUCLEOTIDE SEQUENCE [LARGE SCALE GENOMIC DNA]</scope>
    <source>
        <strain evidence="3">0110345459</strain>
    </source>
</reference>
<proteinExistence type="predicted"/>
<evidence type="ECO:0000313" key="4">
    <source>
        <dbReference type="Proteomes" id="UP000053825"/>
    </source>
</evidence>
<dbReference type="Proteomes" id="UP000053825">
    <property type="component" value="Unassembled WGS sequence"/>
</dbReference>
<feature type="compositionally biased region" description="Basic and acidic residues" evidence="1">
    <location>
        <begin position="63"/>
        <end position="76"/>
    </location>
</feature>